<dbReference type="PANTHER" id="PTHR43096">
    <property type="entry name" value="DNAJ HOMOLOG 1, MITOCHONDRIAL-RELATED"/>
    <property type="match status" value="1"/>
</dbReference>
<dbReference type="PANTHER" id="PTHR43096:SF48">
    <property type="entry name" value="CHAPERONE PROTEIN DNAJ"/>
    <property type="match status" value="1"/>
</dbReference>
<feature type="domain" description="J" evidence="3">
    <location>
        <begin position="5"/>
        <end position="70"/>
    </location>
</feature>
<dbReference type="GO" id="GO:0006260">
    <property type="term" value="P:DNA replication"/>
    <property type="evidence" value="ECO:0007669"/>
    <property type="project" value="UniProtKB-KW"/>
</dbReference>
<dbReference type="Proteomes" id="UP000297454">
    <property type="component" value="Unassembled WGS sequence"/>
</dbReference>
<dbReference type="EMBL" id="SCFR01000011">
    <property type="protein sequence ID" value="TFF66297.1"/>
    <property type="molecule type" value="Genomic_DNA"/>
</dbReference>
<reference evidence="4 5" key="1">
    <citation type="submission" date="2019-01" db="EMBL/GenBank/DDBJ databases">
        <title>Draft Genome Sequences of Helcococcus ovis Strains Isolated from the Uterus and Vagina of Dairy Cows with Metritis.</title>
        <authorList>
            <person name="Cunha F."/>
            <person name="Jeon S.J."/>
            <person name="Kutzer P."/>
            <person name="Galvao K.N."/>
        </authorList>
    </citation>
    <scope>NUCLEOTIDE SEQUENCE [LARGE SCALE GENOMIC DNA]</scope>
    <source>
        <strain evidence="4 5">KG-37</strain>
    </source>
</reference>
<dbReference type="InterPro" id="IPR036869">
    <property type="entry name" value="J_dom_sf"/>
</dbReference>
<dbReference type="CDD" id="cd06257">
    <property type="entry name" value="DnaJ"/>
    <property type="match status" value="1"/>
</dbReference>
<dbReference type="GO" id="GO:0042026">
    <property type="term" value="P:protein refolding"/>
    <property type="evidence" value="ECO:0007669"/>
    <property type="project" value="TreeGrafter"/>
</dbReference>
<dbReference type="GO" id="GO:0005737">
    <property type="term" value="C:cytoplasm"/>
    <property type="evidence" value="ECO:0007669"/>
    <property type="project" value="TreeGrafter"/>
</dbReference>
<dbReference type="Pfam" id="PF01556">
    <property type="entry name" value="DnaJ_C"/>
    <property type="match status" value="1"/>
</dbReference>
<dbReference type="SUPFAM" id="SSF49493">
    <property type="entry name" value="HSP40/DnaJ peptide-binding domain"/>
    <property type="match status" value="2"/>
</dbReference>
<keyword evidence="2" id="KW-0143">Chaperone</keyword>
<dbReference type="RefSeq" id="WP_134744116.1">
    <property type="nucleotide sequence ID" value="NZ_CP119761.1"/>
</dbReference>
<protein>
    <submittedName>
        <fullName evidence="4">J domain-containing protein</fullName>
    </submittedName>
</protein>
<sequence>MKYRDYYEILGVSKSATPQEIKKAYRKLAKKYHPDLNGGSEEAAEKLKEVNEAYDVLSDESKKQKYDQFGSAYHDGMNFDPSQYGYTYTSGTGGFSDFFETLFGNGGFSGAKNFRGGFSSSDIFGGFGGSSRKQRNRYDLEQFISLEDAYKGGNREVYVSLQGQNRKIEIKWPAGITGGKKIKVKGDRFGIDGDIYVKINIESKDELEGIDIIKDVEVYPWEAYFGTKKTIETLEGKIKVNIPKNIQTDKKIKIAKKGFKDMKSNIGDLYLRIKIVNPINLDKEKEEIYRQLMEG</sequence>
<keyword evidence="5" id="KW-1185">Reference proteome</keyword>
<dbReference type="GO" id="GO:0051082">
    <property type="term" value="F:unfolded protein binding"/>
    <property type="evidence" value="ECO:0007669"/>
    <property type="project" value="InterPro"/>
</dbReference>
<dbReference type="PROSITE" id="PS50076">
    <property type="entry name" value="DNAJ_2"/>
    <property type="match status" value="1"/>
</dbReference>
<comment type="caution">
    <text evidence="4">The sequence shown here is derived from an EMBL/GenBank/DDBJ whole genome shotgun (WGS) entry which is preliminary data.</text>
</comment>
<dbReference type="PRINTS" id="PR00625">
    <property type="entry name" value="JDOMAIN"/>
</dbReference>
<dbReference type="InterPro" id="IPR008971">
    <property type="entry name" value="HSP40/DnaJ_pept-bd"/>
</dbReference>
<evidence type="ECO:0000256" key="2">
    <source>
        <dbReference type="ARBA" id="ARBA00023186"/>
    </source>
</evidence>
<name>A0A4R9C345_9FIRM</name>
<dbReference type="AlphaFoldDB" id="A0A4R9C345"/>
<evidence type="ECO:0000313" key="5">
    <source>
        <dbReference type="Proteomes" id="UP000297454"/>
    </source>
</evidence>
<proteinExistence type="predicted"/>
<evidence type="ECO:0000256" key="1">
    <source>
        <dbReference type="ARBA" id="ARBA00022705"/>
    </source>
</evidence>
<keyword evidence="1" id="KW-0235">DNA replication</keyword>
<dbReference type="InterPro" id="IPR001623">
    <property type="entry name" value="DnaJ_domain"/>
</dbReference>
<accession>A0A4R9C345</accession>
<organism evidence="4 5">
    <name type="scientific">Helcococcus ovis</name>
    <dbReference type="NCBI Taxonomy" id="72026"/>
    <lineage>
        <taxon>Bacteria</taxon>
        <taxon>Bacillati</taxon>
        <taxon>Bacillota</taxon>
        <taxon>Tissierellia</taxon>
        <taxon>Tissierellales</taxon>
        <taxon>Peptoniphilaceae</taxon>
        <taxon>Helcococcus</taxon>
    </lineage>
</organism>
<dbReference type="CDD" id="cd10747">
    <property type="entry name" value="DnaJ_C"/>
    <property type="match status" value="1"/>
</dbReference>
<gene>
    <name evidence="4" type="ORF">EQF91_04180</name>
</gene>
<dbReference type="InterPro" id="IPR002939">
    <property type="entry name" value="DnaJ_C"/>
</dbReference>
<dbReference type="Gene3D" id="2.60.260.20">
    <property type="entry name" value="Urease metallochaperone UreE, N-terminal domain"/>
    <property type="match status" value="2"/>
</dbReference>
<evidence type="ECO:0000313" key="4">
    <source>
        <dbReference type="EMBL" id="TFF66297.1"/>
    </source>
</evidence>
<dbReference type="SUPFAM" id="SSF46565">
    <property type="entry name" value="Chaperone J-domain"/>
    <property type="match status" value="1"/>
</dbReference>
<dbReference type="SMART" id="SM00271">
    <property type="entry name" value="DnaJ"/>
    <property type="match status" value="1"/>
</dbReference>
<dbReference type="Gene3D" id="1.10.287.110">
    <property type="entry name" value="DnaJ domain"/>
    <property type="match status" value="1"/>
</dbReference>
<evidence type="ECO:0000259" key="3">
    <source>
        <dbReference type="PROSITE" id="PS50076"/>
    </source>
</evidence>
<dbReference type="Pfam" id="PF00226">
    <property type="entry name" value="DnaJ"/>
    <property type="match status" value="1"/>
</dbReference>